<dbReference type="InterPro" id="IPR003593">
    <property type="entry name" value="AAA+_ATPase"/>
</dbReference>
<comment type="similarity">
    <text evidence="1">Belongs to the ABC transporter superfamily.</text>
</comment>
<dbReference type="PANTHER" id="PTHR46743">
    <property type="entry name" value="TEICHOIC ACIDS EXPORT ATP-BINDING PROTEIN TAGH"/>
    <property type="match status" value="1"/>
</dbReference>
<comment type="caution">
    <text evidence="8">The sequence shown here is derived from an EMBL/GenBank/DDBJ whole genome shotgun (WGS) entry which is preliminary data.</text>
</comment>
<dbReference type="InterPro" id="IPR050683">
    <property type="entry name" value="Bact_Polysacc_Export_ATP-bd"/>
</dbReference>
<evidence type="ECO:0000259" key="7">
    <source>
        <dbReference type="PROSITE" id="PS50893"/>
    </source>
</evidence>
<evidence type="ECO:0000256" key="2">
    <source>
        <dbReference type="ARBA" id="ARBA00022448"/>
    </source>
</evidence>
<feature type="compositionally biased region" description="Basic residues" evidence="6">
    <location>
        <begin position="271"/>
        <end position="280"/>
    </location>
</feature>
<evidence type="ECO:0000313" key="8">
    <source>
        <dbReference type="EMBL" id="MBN3553983.1"/>
    </source>
</evidence>
<dbReference type="SUPFAM" id="SSF52540">
    <property type="entry name" value="P-loop containing nucleoside triphosphate hydrolases"/>
    <property type="match status" value="1"/>
</dbReference>
<accession>A0ABS2ZP18</accession>
<dbReference type="InterPro" id="IPR027417">
    <property type="entry name" value="P-loop_NTPase"/>
</dbReference>
<dbReference type="Gene3D" id="2.30.30.40">
    <property type="entry name" value="SH3 Domains"/>
    <property type="match status" value="1"/>
</dbReference>
<evidence type="ECO:0000256" key="4">
    <source>
        <dbReference type="ARBA" id="ARBA00022840"/>
    </source>
</evidence>
<evidence type="ECO:0000256" key="1">
    <source>
        <dbReference type="ARBA" id="ARBA00005417"/>
    </source>
</evidence>
<dbReference type="Proteomes" id="UP001296923">
    <property type="component" value="Unassembled WGS sequence"/>
</dbReference>
<keyword evidence="9" id="KW-1185">Reference proteome</keyword>
<dbReference type="PROSITE" id="PS00211">
    <property type="entry name" value="ABC_TRANSPORTER_1"/>
    <property type="match status" value="1"/>
</dbReference>
<dbReference type="SMART" id="SM00382">
    <property type="entry name" value="AAA"/>
    <property type="match status" value="1"/>
</dbReference>
<evidence type="ECO:0000256" key="6">
    <source>
        <dbReference type="SAM" id="MobiDB-lite"/>
    </source>
</evidence>
<keyword evidence="2" id="KW-0813">Transport</keyword>
<dbReference type="GO" id="GO:0005524">
    <property type="term" value="F:ATP binding"/>
    <property type="evidence" value="ECO:0007669"/>
    <property type="project" value="UniProtKB-KW"/>
</dbReference>
<dbReference type="Pfam" id="PF00005">
    <property type="entry name" value="ABC_tran"/>
    <property type="match status" value="1"/>
</dbReference>
<organism evidence="8 9">
    <name type="scientific">Fictibacillus nanhaiensis</name>
    <dbReference type="NCBI Taxonomy" id="742169"/>
    <lineage>
        <taxon>Bacteria</taxon>
        <taxon>Bacillati</taxon>
        <taxon>Bacillota</taxon>
        <taxon>Bacilli</taxon>
        <taxon>Bacillales</taxon>
        <taxon>Fictibacillaceae</taxon>
        <taxon>Fictibacillus</taxon>
    </lineage>
</organism>
<keyword evidence="4 8" id="KW-0067">ATP-binding</keyword>
<proteinExistence type="inferred from homology"/>
<dbReference type="EMBL" id="JAFHKR010000038">
    <property type="protein sequence ID" value="MBN3553983.1"/>
    <property type="molecule type" value="Genomic_DNA"/>
</dbReference>
<gene>
    <name evidence="8" type="primary">tagH</name>
    <name evidence="8" type="ORF">JYA63_06890</name>
</gene>
<sequence length="556" mass="62216">MNTTVKFDGVTKKFKKYHKSSERFKDLVTWKESGDYHYALRDVSFSVQKGEIVGVIGLNGAGKSTLSNLISGVTIPTQGKVQIKGQASLIAISSGLNVQLTGLENIELKGLMLGLTKEQIKNIVPDVIEFAEIGDFIDQPVKTYSSGMKARLGFAISINIDPDILVIDEALSVGDSTFTNKCLNKINEFKDSGKTIFFISHSASQIKKFCDKALWLHYGTVKEYGEVNEVVGNYVKFLKTYNALSTSERTKYKKEELNKIEKGEASDNKPRLRRKQKERKKKDVKQLVGIGFLLSALVLNAFLTVSHPNIDQVKAKVMENSLFDGSKNTEKTQEKKKPKPTEDKKKPVEPEIEVAVISKDFINIRNEASLDSKIVGQGIFGDVYSIKQSIEDPGEDMTWLQLDITGESESWVSSSVAQTLKNKDIPTLEDFSTFETYLEERNLPVSYEEVTSLFNGSFDRSKIVDAIQNETELDNNATVITTSDAMLIVKSDQLAELVLTNVYTNAEPFLQLFSSIKITKDVEDLYFAKTDNMMIKMNVDSRDNSVTSFSFSKLNK</sequence>
<evidence type="ECO:0000256" key="3">
    <source>
        <dbReference type="ARBA" id="ARBA00022741"/>
    </source>
</evidence>
<reference evidence="8 9" key="1">
    <citation type="submission" date="2021-01" db="EMBL/GenBank/DDBJ databases">
        <title>Genome Sequencing of Type Strains.</title>
        <authorList>
            <person name="Lemaire J.F."/>
            <person name="Inderbitzin P."/>
            <person name="Collins S.B."/>
            <person name="Wespe N."/>
            <person name="Knight-Connoni V."/>
        </authorList>
    </citation>
    <scope>NUCLEOTIDE SEQUENCE [LARGE SCALE GENOMIC DNA]</scope>
    <source>
        <strain evidence="8 9">DSM 23009</strain>
    </source>
</reference>
<feature type="domain" description="ABC transporter" evidence="7">
    <location>
        <begin position="22"/>
        <end position="243"/>
    </location>
</feature>
<name>A0ABS2ZP18_9BACL</name>
<protein>
    <submittedName>
        <fullName evidence="8">Teichoic acids export ABC transporter ATP-binding subunit TagH</fullName>
    </submittedName>
</protein>
<feature type="region of interest" description="Disordered" evidence="6">
    <location>
        <begin position="324"/>
        <end position="347"/>
    </location>
</feature>
<feature type="compositionally biased region" description="Basic and acidic residues" evidence="6">
    <location>
        <begin position="327"/>
        <end position="347"/>
    </location>
</feature>
<evidence type="ECO:0000313" key="9">
    <source>
        <dbReference type="Proteomes" id="UP001296923"/>
    </source>
</evidence>
<dbReference type="Gene3D" id="3.40.50.300">
    <property type="entry name" value="P-loop containing nucleotide triphosphate hydrolases"/>
    <property type="match status" value="1"/>
</dbReference>
<dbReference type="InterPro" id="IPR003439">
    <property type="entry name" value="ABC_transporter-like_ATP-bd"/>
</dbReference>
<dbReference type="PANTHER" id="PTHR46743:SF2">
    <property type="entry name" value="TEICHOIC ACIDS EXPORT ATP-BINDING PROTEIN TAGH"/>
    <property type="match status" value="1"/>
</dbReference>
<dbReference type="NCBIfam" id="NF010065">
    <property type="entry name" value="PRK13545.1"/>
    <property type="match status" value="1"/>
</dbReference>
<dbReference type="NCBIfam" id="NF010066">
    <property type="entry name" value="PRK13546.1"/>
    <property type="match status" value="1"/>
</dbReference>
<evidence type="ECO:0000256" key="5">
    <source>
        <dbReference type="ARBA" id="ARBA00022967"/>
    </source>
</evidence>
<keyword evidence="3" id="KW-0547">Nucleotide-binding</keyword>
<dbReference type="PROSITE" id="PS50893">
    <property type="entry name" value="ABC_TRANSPORTER_2"/>
    <property type="match status" value="1"/>
</dbReference>
<dbReference type="InterPro" id="IPR017871">
    <property type="entry name" value="ABC_transporter-like_CS"/>
</dbReference>
<dbReference type="CDD" id="cd03220">
    <property type="entry name" value="ABC_KpsT_Wzt"/>
    <property type="match status" value="1"/>
</dbReference>
<dbReference type="RefSeq" id="WP_205725048.1">
    <property type="nucleotide sequence ID" value="NZ_JAFHKR010000038.1"/>
</dbReference>
<keyword evidence="5" id="KW-1278">Translocase</keyword>
<feature type="region of interest" description="Disordered" evidence="6">
    <location>
        <begin position="261"/>
        <end position="280"/>
    </location>
</feature>
<dbReference type="InterPro" id="IPR015860">
    <property type="entry name" value="ABC_transpr_TagH-like"/>
</dbReference>
<feature type="compositionally biased region" description="Basic and acidic residues" evidence="6">
    <location>
        <begin position="261"/>
        <end position="270"/>
    </location>
</feature>